<comment type="catalytic activity">
    <reaction evidence="14">
        <text>decanoyl-CoA + H2O = decanoate + CoA + H(+)</text>
        <dbReference type="Rhea" id="RHEA:40059"/>
        <dbReference type="ChEBI" id="CHEBI:15377"/>
        <dbReference type="ChEBI" id="CHEBI:15378"/>
        <dbReference type="ChEBI" id="CHEBI:27689"/>
        <dbReference type="ChEBI" id="CHEBI:57287"/>
        <dbReference type="ChEBI" id="CHEBI:61430"/>
    </reaction>
    <physiologicalReaction direction="left-to-right" evidence="14">
        <dbReference type="Rhea" id="RHEA:40060"/>
    </physiologicalReaction>
</comment>
<evidence type="ECO:0000256" key="14">
    <source>
        <dbReference type="ARBA" id="ARBA00047969"/>
    </source>
</evidence>
<dbReference type="InterPro" id="IPR029069">
    <property type="entry name" value="HotDog_dom_sf"/>
</dbReference>
<comment type="catalytic activity">
    <reaction evidence="16">
        <text>hexanoyl-CoA + H2O = hexanoate + CoA + H(+)</text>
        <dbReference type="Rhea" id="RHEA:40115"/>
        <dbReference type="ChEBI" id="CHEBI:15377"/>
        <dbReference type="ChEBI" id="CHEBI:15378"/>
        <dbReference type="ChEBI" id="CHEBI:17120"/>
        <dbReference type="ChEBI" id="CHEBI:57287"/>
        <dbReference type="ChEBI" id="CHEBI:62620"/>
    </reaction>
    <physiologicalReaction direction="left-to-right" evidence="16">
        <dbReference type="Rhea" id="RHEA:40116"/>
    </physiologicalReaction>
</comment>
<evidence type="ECO:0000256" key="7">
    <source>
        <dbReference type="ARBA" id="ARBA00022801"/>
    </source>
</evidence>
<dbReference type="GO" id="GO:0005829">
    <property type="term" value="C:cytosol"/>
    <property type="evidence" value="ECO:0007669"/>
    <property type="project" value="UniProtKB-SubCell"/>
</dbReference>
<evidence type="ECO:0000256" key="1">
    <source>
        <dbReference type="ARBA" id="ARBA00004123"/>
    </source>
</evidence>
<dbReference type="FunFam" id="3.10.129.10:FF:000021">
    <property type="entry name" value="Acyl-coenzyme A thioesterase 13"/>
    <property type="match status" value="1"/>
</dbReference>
<evidence type="ECO:0000259" key="24">
    <source>
        <dbReference type="Pfam" id="PF03061"/>
    </source>
</evidence>
<evidence type="ECO:0000256" key="15">
    <source>
        <dbReference type="ARBA" id="ARBA00048074"/>
    </source>
</evidence>
<keyword evidence="7" id="KW-0378">Hydrolase</keyword>
<dbReference type="NCBIfam" id="TIGR00369">
    <property type="entry name" value="unchar_dom_1"/>
    <property type="match status" value="1"/>
</dbReference>
<evidence type="ECO:0000256" key="2">
    <source>
        <dbReference type="ARBA" id="ARBA00004173"/>
    </source>
</evidence>
<keyword evidence="12" id="KW-0539">Nucleus</keyword>
<comment type="catalytic activity">
    <reaction evidence="17">
        <text>a fatty acyl-CoA + H2O = a fatty acid + CoA + H(+)</text>
        <dbReference type="Rhea" id="RHEA:16781"/>
        <dbReference type="ChEBI" id="CHEBI:15377"/>
        <dbReference type="ChEBI" id="CHEBI:15378"/>
        <dbReference type="ChEBI" id="CHEBI:28868"/>
        <dbReference type="ChEBI" id="CHEBI:57287"/>
        <dbReference type="ChEBI" id="CHEBI:77636"/>
    </reaction>
    <physiologicalReaction direction="left-to-right" evidence="17">
        <dbReference type="Rhea" id="RHEA:16782"/>
    </physiologicalReaction>
</comment>
<dbReference type="AlphaFoldDB" id="A0AAN9ACV6"/>
<evidence type="ECO:0000256" key="13">
    <source>
        <dbReference type="ARBA" id="ARBA00047588"/>
    </source>
</evidence>
<evidence type="ECO:0000256" key="23">
    <source>
        <dbReference type="ARBA" id="ARBA00083956"/>
    </source>
</evidence>
<keyword evidence="6" id="KW-0963">Cytoplasm</keyword>
<evidence type="ECO:0000256" key="3">
    <source>
        <dbReference type="ARBA" id="ARBA00004186"/>
    </source>
</evidence>
<evidence type="ECO:0000313" key="25">
    <source>
        <dbReference type="EMBL" id="KAK7079687.1"/>
    </source>
</evidence>
<comment type="catalytic activity">
    <reaction evidence="13">
        <text>octanoyl-CoA + H2O = octanoate + CoA + H(+)</text>
        <dbReference type="Rhea" id="RHEA:30143"/>
        <dbReference type="ChEBI" id="CHEBI:15377"/>
        <dbReference type="ChEBI" id="CHEBI:15378"/>
        <dbReference type="ChEBI" id="CHEBI:25646"/>
        <dbReference type="ChEBI" id="CHEBI:57287"/>
        <dbReference type="ChEBI" id="CHEBI:57386"/>
    </reaction>
    <physiologicalReaction direction="left-to-right" evidence="13">
        <dbReference type="Rhea" id="RHEA:30144"/>
    </physiologicalReaction>
</comment>
<evidence type="ECO:0000256" key="19">
    <source>
        <dbReference type="ARBA" id="ARBA00064709"/>
    </source>
</evidence>
<evidence type="ECO:0000256" key="11">
    <source>
        <dbReference type="ARBA" id="ARBA00023212"/>
    </source>
</evidence>
<dbReference type="GO" id="GO:0005634">
    <property type="term" value="C:nucleus"/>
    <property type="evidence" value="ECO:0007669"/>
    <property type="project" value="UniProtKB-SubCell"/>
</dbReference>
<dbReference type="Pfam" id="PF03061">
    <property type="entry name" value="4HBT"/>
    <property type="match status" value="1"/>
</dbReference>
<evidence type="ECO:0000256" key="22">
    <source>
        <dbReference type="ARBA" id="ARBA00081533"/>
    </source>
</evidence>
<dbReference type="Proteomes" id="UP001381693">
    <property type="component" value="Unassembled WGS sequence"/>
</dbReference>
<comment type="caution">
    <text evidence="25">The sequence shown here is derived from an EMBL/GenBank/DDBJ whole genome shotgun (WGS) entry which is preliminary data.</text>
</comment>
<evidence type="ECO:0000256" key="4">
    <source>
        <dbReference type="ARBA" id="ARBA00004514"/>
    </source>
</evidence>
<evidence type="ECO:0000256" key="6">
    <source>
        <dbReference type="ARBA" id="ARBA00022490"/>
    </source>
</evidence>
<comment type="function">
    <text evidence="18">Catalyzes the hydrolysis of acyl-CoAs into free fatty acids and coenzyme A (CoASH), regulating their respective intracellular levels. Has acyl-CoA thioesterase activity towards medium (C12) and long-chain (C18) fatty acyl-CoA substrates. Can also hydrolyze 3-hydroxyphenylacetyl-CoA and 3,4-dihydroxyphenylacetyl-CoA (in vitro). May play a role in controlling adaptive thermogenesis.</text>
</comment>
<dbReference type="PANTHER" id="PTHR21660">
    <property type="entry name" value="THIOESTERASE SUPERFAMILY MEMBER-RELATED"/>
    <property type="match status" value="1"/>
</dbReference>
<dbReference type="GO" id="GO:0006629">
    <property type="term" value="P:lipid metabolic process"/>
    <property type="evidence" value="ECO:0007669"/>
    <property type="project" value="UniProtKB-KW"/>
</dbReference>
<comment type="catalytic activity">
    <reaction evidence="15">
        <text>dodecanoyl-CoA + H2O = dodecanoate + CoA + H(+)</text>
        <dbReference type="Rhea" id="RHEA:30135"/>
        <dbReference type="ChEBI" id="CHEBI:15377"/>
        <dbReference type="ChEBI" id="CHEBI:15378"/>
        <dbReference type="ChEBI" id="CHEBI:18262"/>
        <dbReference type="ChEBI" id="CHEBI:57287"/>
        <dbReference type="ChEBI" id="CHEBI:57375"/>
    </reaction>
    <physiologicalReaction direction="left-to-right" evidence="15">
        <dbReference type="Rhea" id="RHEA:30136"/>
    </physiologicalReaction>
</comment>
<dbReference type="Gene3D" id="3.10.129.10">
    <property type="entry name" value="Hotdog Thioesterase"/>
    <property type="match status" value="1"/>
</dbReference>
<evidence type="ECO:0000256" key="12">
    <source>
        <dbReference type="ARBA" id="ARBA00023242"/>
    </source>
</evidence>
<comment type="subcellular location">
    <subcellularLocation>
        <location evidence="3">Cytoplasm</location>
        <location evidence="3">Cytoskeleton</location>
        <location evidence="3">Spindle</location>
    </subcellularLocation>
    <subcellularLocation>
        <location evidence="4">Cytoplasm</location>
        <location evidence="4">Cytosol</location>
    </subcellularLocation>
    <subcellularLocation>
        <location evidence="2">Mitochondrion</location>
    </subcellularLocation>
    <subcellularLocation>
        <location evidence="1">Nucleus</location>
    </subcellularLocation>
</comment>
<organism evidence="25 26">
    <name type="scientific">Halocaridina rubra</name>
    <name type="common">Hawaiian red shrimp</name>
    <dbReference type="NCBI Taxonomy" id="373956"/>
    <lineage>
        <taxon>Eukaryota</taxon>
        <taxon>Metazoa</taxon>
        <taxon>Ecdysozoa</taxon>
        <taxon>Arthropoda</taxon>
        <taxon>Crustacea</taxon>
        <taxon>Multicrustacea</taxon>
        <taxon>Malacostraca</taxon>
        <taxon>Eumalacostraca</taxon>
        <taxon>Eucarida</taxon>
        <taxon>Decapoda</taxon>
        <taxon>Pleocyemata</taxon>
        <taxon>Caridea</taxon>
        <taxon>Atyoidea</taxon>
        <taxon>Atyidae</taxon>
        <taxon>Halocaridina</taxon>
    </lineage>
</organism>
<evidence type="ECO:0000256" key="18">
    <source>
        <dbReference type="ARBA" id="ARBA00058205"/>
    </source>
</evidence>
<sequence length="128" mass="13321">MKVMTAKPGFDTNLSKLRVVAAGDGKCVAEMTVDEDHQNRGGTLHGGLTATLVDVVSTLALMTTDRGTPGVSVDMNVSYIAAAKLGEDIVIDADTLKVGKTLAFLKVSISNKENGKVVATGSHTKYIG</sequence>
<keyword evidence="8" id="KW-0007">Acetylation</keyword>
<dbReference type="SUPFAM" id="SSF54637">
    <property type="entry name" value="Thioesterase/thiol ester dehydrase-isomerase"/>
    <property type="match status" value="1"/>
</dbReference>
<comment type="similarity">
    <text evidence="5">Belongs to the thioesterase PaaI family.</text>
</comment>
<keyword evidence="26" id="KW-1185">Reference proteome</keyword>
<keyword evidence="9" id="KW-0443">Lipid metabolism</keyword>
<dbReference type="InterPro" id="IPR006683">
    <property type="entry name" value="Thioestr_dom"/>
</dbReference>
<dbReference type="GO" id="GO:0047617">
    <property type="term" value="F:fatty acyl-CoA hydrolase activity"/>
    <property type="evidence" value="ECO:0007669"/>
    <property type="project" value="InterPro"/>
</dbReference>
<dbReference type="GO" id="GO:0005739">
    <property type="term" value="C:mitochondrion"/>
    <property type="evidence" value="ECO:0007669"/>
    <property type="project" value="UniProtKB-SubCell"/>
</dbReference>
<dbReference type="InterPro" id="IPR003736">
    <property type="entry name" value="PAAI_dom"/>
</dbReference>
<keyword evidence="11" id="KW-0206">Cytoskeleton</keyword>
<evidence type="ECO:0000256" key="21">
    <source>
        <dbReference type="ARBA" id="ARBA00075657"/>
    </source>
</evidence>
<dbReference type="InterPro" id="IPR039298">
    <property type="entry name" value="ACOT13"/>
</dbReference>
<evidence type="ECO:0000256" key="9">
    <source>
        <dbReference type="ARBA" id="ARBA00023098"/>
    </source>
</evidence>
<evidence type="ECO:0000256" key="5">
    <source>
        <dbReference type="ARBA" id="ARBA00008324"/>
    </source>
</evidence>
<evidence type="ECO:0000256" key="10">
    <source>
        <dbReference type="ARBA" id="ARBA00023128"/>
    </source>
</evidence>
<evidence type="ECO:0000256" key="16">
    <source>
        <dbReference type="ARBA" id="ARBA00050199"/>
    </source>
</evidence>
<evidence type="ECO:0000256" key="8">
    <source>
        <dbReference type="ARBA" id="ARBA00022990"/>
    </source>
</evidence>
<name>A0AAN9ACV6_HALRR</name>
<dbReference type="EMBL" id="JAXCGZ010006537">
    <property type="protein sequence ID" value="KAK7079687.1"/>
    <property type="molecule type" value="Genomic_DNA"/>
</dbReference>
<evidence type="ECO:0000313" key="26">
    <source>
        <dbReference type="Proteomes" id="UP001381693"/>
    </source>
</evidence>
<evidence type="ECO:0000256" key="20">
    <source>
        <dbReference type="ARBA" id="ARBA00067273"/>
    </source>
</evidence>
<proteinExistence type="inferred from homology"/>
<evidence type="ECO:0000256" key="17">
    <source>
        <dbReference type="ARBA" id="ARBA00052976"/>
    </source>
</evidence>
<dbReference type="CDD" id="cd03443">
    <property type="entry name" value="PaaI_thioesterase"/>
    <property type="match status" value="1"/>
</dbReference>
<reference evidence="25 26" key="1">
    <citation type="submission" date="2023-11" db="EMBL/GenBank/DDBJ databases">
        <title>Halocaridina rubra genome assembly.</title>
        <authorList>
            <person name="Smith C."/>
        </authorList>
    </citation>
    <scope>NUCLEOTIDE SEQUENCE [LARGE SCALE GENOMIC DNA]</scope>
    <source>
        <strain evidence="25">EP-1</strain>
        <tissue evidence="25">Whole</tissue>
    </source>
</reference>
<protein>
    <recommendedName>
        <fullName evidence="20">Acyl-coenzyme A thioesterase 13</fullName>
    </recommendedName>
    <alternativeName>
        <fullName evidence="22">Hotdog-fold thioesterase superfamily member 2</fullName>
    </alternativeName>
    <alternativeName>
        <fullName evidence="21">Palmitoyl-CoA hydrolase</fullName>
    </alternativeName>
    <alternativeName>
        <fullName evidence="23">Thioesterase superfamily member 2</fullName>
    </alternativeName>
</protein>
<comment type="subunit">
    <text evidence="19">Homotetramer. Interacts with PCTP.</text>
</comment>
<feature type="domain" description="Thioesterase" evidence="24">
    <location>
        <begin position="41"/>
        <end position="117"/>
    </location>
</feature>
<accession>A0AAN9ACV6</accession>
<gene>
    <name evidence="25" type="primary">ACOT13_4</name>
    <name evidence="25" type="ORF">SK128_026644</name>
</gene>
<keyword evidence="10" id="KW-0496">Mitochondrion</keyword>
<dbReference type="GO" id="GO:0005819">
    <property type="term" value="C:spindle"/>
    <property type="evidence" value="ECO:0007669"/>
    <property type="project" value="UniProtKB-SubCell"/>
</dbReference>
<dbReference type="PANTHER" id="PTHR21660:SF1">
    <property type="entry name" value="ACYL-COENZYME A THIOESTERASE 13"/>
    <property type="match status" value="1"/>
</dbReference>